<gene>
    <name evidence="1" type="ORF">BK816_00820</name>
</gene>
<accession>A0A1D9MIA8</accession>
<protein>
    <recommendedName>
        <fullName evidence="3">DNA alkylation repair protein</fullName>
    </recommendedName>
</protein>
<dbReference type="KEGG" id="avu:BK816_00820"/>
<dbReference type="Proteomes" id="UP000176288">
    <property type="component" value="Chromosome"/>
</dbReference>
<evidence type="ECO:0000313" key="2">
    <source>
        <dbReference type="Proteomes" id="UP000176288"/>
    </source>
</evidence>
<name>A0A1D9MIA8_9ACTO</name>
<dbReference type="InterPro" id="IPR014825">
    <property type="entry name" value="DNA_alkylation"/>
</dbReference>
<organism evidence="1 2">
    <name type="scientific">Boudabousia tangfeifanii</name>
    <dbReference type="NCBI Taxonomy" id="1912795"/>
    <lineage>
        <taxon>Bacteria</taxon>
        <taxon>Bacillati</taxon>
        <taxon>Actinomycetota</taxon>
        <taxon>Actinomycetes</taxon>
        <taxon>Actinomycetales</taxon>
        <taxon>Actinomycetaceae</taxon>
        <taxon>Boudabousia</taxon>
    </lineage>
</organism>
<dbReference type="CDD" id="cd06561">
    <property type="entry name" value="AlkD_like"/>
    <property type="match status" value="1"/>
</dbReference>
<dbReference type="EMBL" id="CP017812">
    <property type="protein sequence ID" value="AOZ72016.1"/>
    <property type="molecule type" value="Genomic_DNA"/>
</dbReference>
<dbReference type="AlphaFoldDB" id="A0A1D9MIA8"/>
<dbReference type="Gene3D" id="1.25.10.90">
    <property type="match status" value="1"/>
</dbReference>
<keyword evidence="2" id="KW-1185">Reference proteome</keyword>
<sequence length="235" mass="26877">MKVQFDLHALAEPKHAAFNAKLVPTLDPARFLGIRMGNLRQLVKDLLGADRENSTEVVPAFLTTLPHRFVEEDILHMLLLNEQKNYDLWAEQITDFLPFLDNWMVVDALGPKILKIHSADLLKLAQTWLDDERTYVRRLGVVAHLLMLRKVGAATAEVTRIAHLSSDEYYVNMAAGWYLQAAFERYPELVRELLAEDEQVGVPVRQLALRKICESRKTPPADLAWAKELRQKTKA</sequence>
<dbReference type="InterPro" id="IPR016024">
    <property type="entry name" value="ARM-type_fold"/>
</dbReference>
<dbReference type="Pfam" id="PF08713">
    <property type="entry name" value="DNA_alkylation"/>
    <property type="match status" value="1"/>
</dbReference>
<proteinExistence type="predicted"/>
<evidence type="ECO:0000313" key="1">
    <source>
        <dbReference type="EMBL" id="AOZ72016.1"/>
    </source>
</evidence>
<evidence type="ECO:0008006" key="3">
    <source>
        <dbReference type="Google" id="ProtNLM"/>
    </source>
</evidence>
<reference evidence="1 2" key="1">
    <citation type="submission" date="2016-10" db="EMBL/GenBank/DDBJ databases">
        <title>Actinomyces aegypiusis sp. nov., isolated from the Aegypius monachus in Qinghai Tibet Plateau China.</title>
        <authorList>
            <person name="Wang Y."/>
        </authorList>
    </citation>
    <scope>NUCLEOTIDE SEQUENCE [LARGE SCALE GENOMIC DNA]</scope>
    <source>
        <strain evidence="1 2">VUL4_3</strain>
    </source>
</reference>
<dbReference type="SUPFAM" id="SSF48371">
    <property type="entry name" value="ARM repeat"/>
    <property type="match status" value="1"/>
</dbReference>
<dbReference type="PANTHER" id="PTHR34070">
    <property type="entry name" value="ARMADILLO-TYPE FOLD"/>
    <property type="match status" value="1"/>
</dbReference>
<dbReference type="RefSeq" id="WP_071163482.1">
    <property type="nucleotide sequence ID" value="NZ_CP017812.1"/>
</dbReference>
<dbReference type="PANTHER" id="PTHR34070:SF1">
    <property type="entry name" value="DNA ALKYLATION REPAIR PROTEIN"/>
    <property type="match status" value="1"/>
</dbReference>